<sequence length="293" mass="33169">MQANNTMTTCTDEVARRAYWAEQMQLGYELVQQILPFEVAECGEGFASLRDAAETAGIEMLFSDTKIAGELDRVFFMRESLVQAVMDVGRDMNQRGWILKIEDGYRSLEMQGSLVRKPELFDSILKKCIWEIGGEIPSAEFVFRRAIVLIANIPKIGTHMSGSAIDVSVFRRDEGSEVWRGRPYLEMSEQTPMRSPFVDEDSLRNRLEITAMLEARGFVHFPFEFWHFNQGDALGNILSGRAAPARFGPVHWDPRTNRVTPVDDPLSPLNPLPVIEREIASALQRATDRVVVV</sequence>
<evidence type="ECO:0000256" key="6">
    <source>
        <dbReference type="ARBA" id="ARBA00022997"/>
    </source>
</evidence>
<dbReference type="GO" id="GO:0071555">
    <property type="term" value="P:cell wall organization"/>
    <property type="evidence" value="ECO:0007669"/>
    <property type="project" value="UniProtKB-KW"/>
</dbReference>
<dbReference type="AlphaFoldDB" id="A0A517Y4B6"/>
<dbReference type="GO" id="GO:0160237">
    <property type="term" value="F:D-Ala-D-Ala dipeptidase activity"/>
    <property type="evidence" value="ECO:0007669"/>
    <property type="project" value="UniProtKB-EC"/>
</dbReference>
<evidence type="ECO:0000256" key="5">
    <source>
        <dbReference type="ARBA" id="ARBA00022833"/>
    </source>
</evidence>
<dbReference type="PANTHER" id="PTHR43126">
    <property type="entry name" value="D-ALANYL-D-ALANINE DIPEPTIDASE"/>
    <property type="match status" value="1"/>
</dbReference>
<keyword evidence="4" id="KW-0378">Hydrolase</keyword>
<dbReference type="SUPFAM" id="SSF55166">
    <property type="entry name" value="Hedgehog/DD-peptidase"/>
    <property type="match status" value="1"/>
</dbReference>
<comment type="catalytic activity">
    <reaction evidence="1">
        <text>D-alanyl-D-alanine + H2O = 2 D-alanine</text>
        <dbReference type="Rhea" id="RHEA:20661"/>
        <dbReference type="ChEBI" id="CHEBI:15377"/>
        <dbReference type="ChEBI" id="CHEBI:57416"/>
        <dbReference type="ChEBI" id="CHEBI:57822"/>
        <dbReference type="EC" id="3.4.13.22"/>
    </reaction>
</comment>
<dbReference type="EMBL" id="CP036274">
    <property type="protein sequence ID" value="QDU24972.1"/>
    <property type="molecule type" value="Genomic_DNA"/>
</dbReference>
<keyword evidence="2" id="KW-0645">Protease</keyword>
<dbReference type="KEGG" id="aagg:ETAA8_00330"/>
<keyword evidence="8" id="KW-0961">Cell wall biogenesis/degradation</keyword>
<dbReference type="GO" id="GO:0046872">
    <property type="term" value="F:metal ion binding"/>
    <property type="evidence" value="ECO:0007669"/>
    <property type="project" value="UniProtKB-KW"/>
</dbReference>
<evidence type="ECO:0000256" key="7">
    <source>
        <dbReference type="ARBA" id="ARBA00023049"/>
    </source>
</evidence>
<reference evidence="9 10" key="1">
    <citation type="submission" date="2019-02" db="EMBL/GenBank/DDBJ databases">
        <title>Deep-cultivation of Planctomycetes and their phenomic and genomic characterization uncovers novel biology.</title>
        <authorList>
            <person name="Wiegand S."/>
            <person name="Jogler M."/>
            <person name="Boedeker C."/>
            <person name="Pinto D."/>
            <person name="Vollmers J."/>
            <person name="Rivas-Marin E."/>
            <person name="Kohn T."/>
            <person name="Peeters S.H."/>
            <person name="Heuer A."/>
            <person name="Rast P."/>
            <person name="Oberbeckmann S."/>
            <person name="Bunk B."/>
            <person name="Jeske O."/>
            <person name="Meyerdierks A."/>
            <person name="Storesund J.E."/>
            <person name="Kallscheuer N."/>
            <person name="Luecker S."/>
            <person name="Lage O.M."/>
            <person name="Pohl T."/>
            <person name="Merkel B.J."/>
            <person name="Hornburger P."/>
            <person name="Mueller R.-W."/>
            <person name="Bruemmer F."/>
            <person name="Labrenz M."/>
            <person name="Spormann A.M."/>
            <person name="Op den Camp H."/>
            <person name="Overmann J."/>
            <person name="Amann R."/>
            <person name="Jetten M.S.M."/>
            <person name="Mascher T."/>
            <person name="Medema M.H."/>
            <person name="Devos D.P."/>
            <person name="Kaster A.-K."/>
            <person name="Ovreas L."/>
            <person name="Rohde M."/>
            <person name="Galperin M.Y."/>
            <person name="Jogler C."/>
        </authorList>
    </citation>
    <scope>NUCLEOTIDE SEQUENCE [LARGE SCALE GENOMIC DNA]</scope>
    <source>
        <strain evidence="9 10">ETA_A8</strain>
    </source>
</reference>
<dbReference type="InterPro" id="IPR000755">
    <property type="entry name" value="A_A_dipeptidase"/>
</dbReference>
<evidence type="ECO:0000256" key="1">
    <source>
        <dbReference type="ARBA" id="ARBA00001362"/>
    </source>
</evidence>
<dbReference type="Proteomes" id="UP000315017">
    <property type="component" value="Chromosome"/>
</dbReference>
<dbReference type="Pfam" id="PF01427">
    <property type="entry name" value="Peptidase_M15"/>
    <property type="match status" value="1"/>
</dbReference>
<evidence type="ECO:0000313" key="10">
    <source>
        <dbReference type="Proteomes" id="UP000315017"/>
    </source>
</evidence>
<dbReference type="InterPro" id="IPR009045">
    <property type="entry name" value="Zn_M74/Hedgehog-like"/>
</dbReference>
<proteinExistence type="predicted"/>
<dbReference type="PANTHER" id="PTHR43126:SF1">
    <property type="entry name" value="D-ALANYL-D-ALANINE DIPEPTIDASE"/>
    <property type="match status" value="1"/>
</dbReference>
<evidence type="ECO:0000256" key="4">
    <source>
        <dbReference type="ARBA" id="ARBA00022801"/>
    </source>
</evidence>
<keyword evidence="5" id="KW-0862">Zinc</keyword>
<gene>
    <name evidence="9" type="ORF">ETAA8_00330</name>
</gene>
<evidence type="ECO:0000256" key="3">
    <source>
        <dbReference type="ARBA" id="ARBA00022723"/>
    </source>
</evidence>
<name>A0A517Y4B6_9BACT</name>
<organism evidence="9 10">
    <name type="scientific">Anatilimnocola aggregata</name>
    <dbReference type="NCBI Taxonomy" id="2528021"/>
    <lineage>
        <taxon>Bacteria</taxon>
        <taxon>Pseudomonadati</taxon>
        <taxon>Planctomycetota</taxon>
        <taxon>Planctomycetia</taxon>
        <taxon>Pirellulales</taxon>
        <taxon>Pirellulaceae</taxon>
        <taxon>Anatilimnocola</taxon>
    </lineage>
</organism>
<dbReference type="GO" id="GO:0006508">
    <property type="term" value="P:proteolysis"/>
    <property type="evidence" value="ECO:0007669"/>
    <property type="project" value="UniProtKB-KW"/>
</dbReference>
<keyword evidence="3" id="KW-0479">Metal-binding</keyword>
<dbReference type="Gene3D" id="3.30.1380.10">
    <property type="match status" value="1"/>
</dbReference>
<protein>
    <submittedName>
        <fullName evidence="9">D-alanyl-D-alanine dipeptidase</fullName>
    </submittedName>
</protein>
<dbReference type="OrthoDB" id="9801430at2"/>
<evidence type="ECO:0000256" key="8">
    <source>
        <dbReference type="ARBA" id="ARBA00023316"/>
    </source>
</evidence>
<evidence type="ECO:0000256" key="2">
    <source>
        <dbReference type="ARBA" id="ARBA00022670"/>
    </source>
</evidence>
<keyword evidence="10" id="KW-1185">Reference proteome</keyword>
<evidence type="ECO:0000313" key="9">
    <source>
        <dbReference type="EMBL" id="QDU24972.1"/>
    </source>
</evidence>
<accession>A0A517Y4B6</accession>
<keyword evidence="6" id="KW-0224">Dipeptidase</keyword>
<dbReference type="GO" id="GO:0008237">
    <property type="term" value="F:metallopeptidase activity"/>
    <property type="evidence" value="ECO:0007669"/>
    <property type="project" value="UniProtKB-KW"/>
</dbReference>
<keyword evidence="7" id="KW-0482">Metalloprotease</keyword>